<feature type="domain" description="Glycosyltransferase 2-like" evidence="1">
    <location>
        <begin position="4"/>
        <end position="116"/>
    </location>
</feature>
<dbReference type="STRING" id="390270.SAMN04488005_0728"/>
<dbReference type="RefSeq" id="WP_165614979.1">
    <property type="nucleotide sequence ID" value="NZ_FOYP01000001.1"/>
</dbReference>
<gene>
    <name evidence="2" type="ORF">SAMN04488005_0728</name>
</gene>
<name>A0A1I6FYB7_9RHOB</name>
<dbReference type="Proteomes" id="UP000199478">
    <property type="component" value="Unassembled WGS sequence"/>
</dbReference>
<dbReference type="PANTHER" id="PTHR43685">
    <property type="entry name" value="GLYCOSYLTRANSFERASE"/>
    <property type="match status" value="1"/>
</dbReference>
<accession>A0A1I6FYB7</accession>
<keyword evidence="2" id="KW-0808">Transferase</keyword>
<dbReference type="GO" id="GO:0016740">
    <property type="term" value="F:transferase activity"/>
    <property type="evidence" value="ECO:0007669"/>
    <property type="project" value="UniProtKB-KW"/>
</dbReference>
<dbReference type="InterPro" id="IPR029044">
    <property type="entry name" value="Nucleotide-diphossugar_trans"/>
</dbReference>
<evidence type="ECO:0000313" key="2">
    <source>
        <dbReference type="EMBL" id="SFR34906.1"/>
    </source>
</evidence>
<organism evidence="2 3">
    <name type="scientific">Yoonia tamlensis</name>
    <dbReference type="NCBI Taxonomy" id="390270"/>
    <lineage>
        <taxon>Bacteria</taxon>
        <taxon>Pseudomonadati</taxon>
        <taxon>Pseudomonadota</taxon>
        <taxon>Alphaproteobacteria</taxon>
        <taxon>Rhodobacterales</taxon>
        <taxon>Paracoccaceae</taxon>
        <taxon>Yoonia</taxon>
    </lineage>
</organism>
<dbReference type="Gene3D" id="3.90.550.10">
    <property type="entry name" value="Spore Coat Polysaccharide Biosynthesis Protein SpsA, Chain A"/>
    <property type="match status" value="1"/>
</dbReference>
<protein>
    <submittedName>
        <fullName evidence="2">Glycosyltransferase, GT2 family</fullName>
    </submittedName>
</protein>
<dbReference type="EMBL" id="FOYP01000001">
    <property type="protein sequence ID" value="SFR34906.1"/>
    <property type="molecule type" value="Genomic_DNA"/>
</dbReference>
<sequence length="250" mass="28798">MTVTVIIPVYNRATHIRSAIESVLRQNAPLPLDVLVIDDGSTDATPKVLSALADQDPRVRIVRRENGGVTRARNTGLENLLPQTAFVTFLDSDDIMAPDRFATDLKILLDEPEVEITYGDMLITFEIDRETFSVPVDAKQIALTSIHLACCLYRRALIDRIGRFDEGLEMAEDTDFIFRTFEIGVNFRQTPTVCHYYLRHDGNMSAKMEDNTLWFNRALVRSVVRRRREPWRRLVKPEFNVELPRDFWAK</sequence>
<keyword evidence="3" id="KW-1185">Reference proteome</keyword>
<dbReference type="PANTHER" id="PTHR43685:SF2">
    <property type="entry name" value="GLYCOSYLTRANSFERASE 2-LIKE DOMAIN-CONTAINING PROTEIN"/>
    <property type="match status" value="1"/>
</dbReference>
<dbReference type="SUPFAM" id="SSF53448">
    <property type="entry name" value="Nucleotide-diphospho-sugar transferases"/>
    <property type="match status" value="1"/>
</dbReference>
<dbReference type="CDD" id="cd00761">
    <property type="entry name" value="Glyco_tranf_GTA_type"/>
    <property type="match status" value="1"/>
</dbReference>
<evidence type="ECO:0000259" key="1">
    <source>
        <dbReference type="Pfam" id="PF00535"/>
    </source>
</evidence>
<proteinExistence type="predicted"/>
<dbReference type="InterPro" id="IPR001173">
    <property type="entry name" value="Glyco_trans_2-like"/>
</dbReference>
<dbReference type="InterPro" id="IPR050834">
    <property type="entry name" value="Glycosyltransf_2"/>
</dbReference>
<reference evidence="3" key="1">
    <citation type="submission" date="2016-10" db="EMBL/GenBank/DDBJ databases">
        <authorList>
            <person name="Varghese N."/>
            <person name="Submissions S."/>
        </authorList>
    </citation>
    <scope>NUCLEOTIDE SEQUENCE [LARGE SCALE GENOMIC DNA]</scope>
    <source>
        <strain evidence="3">DSM 26879</strain>
    </source>
</reference>
<dbReference type="AlphaFoldDB" id="A0A1I6FYB7"/>
<evidence type="ECO:0000313" key="3">
    <source>
        <dbReference type="Proteomes" id="UP000199478"/>
    </source>
</evidence>
<dbReference type="Pfam" id="PF00535">
    <property type="entry name" value="Glycos_transf_2"/>
    <property type="match status" value="1"/>
</dbReference>